<feature type="domain" description="Leucine-binding protein" evidence="4">
    <location>
        <begin position="38"/>
        <end position="352"/>
    </location>
</feature>
<organism evidence="5 6">
    <name type="scientific">Ideonella livida</name>
    <dbReference type="NCBI Taxonomy" id="2707176"/>
    <lineage>
        <taxon>Bacteria</taxon>
        <taxon>Pseudomonadati</taxon>
        <taxon>Pseudomonadota</taxon>
        <taxon>Betaproteobacteria</taxon>
        <taxon>Burkholderiales</taxon>
        <taxon>Sphaerotilaceae</taxon>
        <taxon>Ideonella</taxon>
    </lineage>
</organism>
<dbReference type="InterPro" id="IPR028081">
    <property type="entry name" value="Leu-bd"/>
</dbReference>
<proteinExistence type="inferred from homology"/>
<dbReference type="Proteomes" id="UP000484255">
    <property type="component" value="Unassembled WGS sequence"/>
</dbReference>
<protein>
    <submittedName>
        <fullName evidence="5">ABC transporter substrate-binding protein</fullName>
    </submittedName>
</protein>
<dbReference type="PANTHER" id="PTHR30483:SF38">
    <property type="entry name" value="BLR7848 PROTEIN"/>
    <property type="match status" value="1"/>
</dbReference>
<feature type="signal peptide" evidence="3">
    <location>
        <begin position="1"/>
        <end position="26"/>
    </location>
</feature>
<comment type="similarity">
    <text evidence="1">Belongs to the leucine-binding protein family.</text>
</comment>
<gene>
    <name evidence="5" type="ORF">G3A44_21055</name>
</gene>
<evidence type="ECO:0000313" key="6">
    <source>
        <dbReference type="Proteomes" id="UP000484255"/>
    </source>
</evidence>
<dbReference type="EMBL" id="JAAGOH010000043">
    <property type="protein sequence ID" value="NDY93684.1"/>
    <property type="molecule type" value="Genomic_DNA"/>
</dbReference>
<reference evidence="5 6" key="1">
    <citation type="submission" date="2020-02" db="EMBL/GenBank/DDBJ databases">
        <title>Ideonella bacterium strain TBM-1.</title>
        <authorList>
            <person name="Chen W.-M."/>
        </authorList>
    </citation>
    <scope>NUCLEOTIDE SEQUENCE [LARGE SCALE GENOMIC DNA]</scope>
    <source>
        <strain evidence="5 6">TBM-1</strain>
    </source>
</reference>
<keyword evidence="6" id="KW-1185">Reference proteome</keyword>
<dbReference type="InterPro" id="IPR051010">
    <property type="entry name" value="BCAA_transport"/>
</dbReference>
<evidence type="ECO:0000256" key="3">
    <source>
        <dbReference type="SAM" id="SignalP"/>
    </source>
</evidence>
<name>A0A7C9TN25_9BURK</name>
<dbReference type="SUPFAM" id="SSF53822">
    <property type="entry name" value="Periplasmic binding protein-like I"/>
    <property type="match status" value="1"/>
</dbReference>
<evidence type="ECO:0000259" key="4">
    <source>
        <dbReference type="Pfam" id="PF13458"/>
    </source>
</evidence>
<dbReference type="InterPro" id="IPR028082">
    <property type="entry name" value="Peripla_BP_I"/>
</dbReference>
<sequence>MRKSFRLLPCVRPALLAALLPTLALAGGLLASPAAQAQIKVGVVTSSTGPIALVGLPQKNTVPLLPNRVAGLQVQYIPLDDGSDPTASVAAFKKLINEEKVDAIIGPSGSPNAMGVIPFAAEAGVPMFAPVGTAAVVLPMNEQKKWVFKTTQNDDLIARALVEHMAANKVRTVGFIGTADPYGDNWLKVFTGLAEKAGLKVAAAERFQRQDTSLTAQGLKVLATGPDAVLIAAPGSSAVLPQTTLYDQGFKGKVYQTHGAALPDFLKLGGKKVEGTILAAGAMLVLDQVAADHPTRKIAQGYVDAYEKLHGAKPATFGANVYDAGLLLQAAIPVALKKGKPGTPAFRAALRDAIEQVKELPATQGVYTLKLPATQGVYTLSAADHSGFDERGRELITVKNGQWTLLK</sequence>
<dbReference type="PANTHER" id="PTHR30483">
    <property type="entry name" value="LEUCINE-SPECIFIC-BINDING PROTEIN"/>
    <property type="match status" value="1"/>
</dbReference>
<dbReference type="Gene3D" id="3.40.50.2300">
    <property type="match status" value="2"/>
</dbReference>
<dbReference type="Pfam" id="PF13458">
    <property type="entry name" value="Peripla_BP_6"/>
    <property type="match status" value="1"/>
</dbReference>
<dbReference type="CDD" id="cd06333">
    <property type="entry name" value="PBP1_ABC_RPA1789-like"/>
    <property type="match status" value="1"/>
</dbReference>
<feature type="chain" id="PRO_5028899185" evidence="3">
    <location>
        <begin position="27"/>
        <end position="407"/>
    </location>
</feature>
<evidence type="ECO:0000256" key="2">
    <source>
        <dbReference type="ARBA" id="ARBA00022729"/>
    </source>
</evidence>
<comment type="caution">
    <text evidence="5">The sequence shown here is derived from an EMBL/GenBank/DDBJ whole genome shotgun (WGS) entry which is preliminary data.</text>
</comment>
<evidence type="ECO:0000256" key="1">
    <source>
        <dbReference type="ARBA" id="ARBA00010062"/>
    </source>
</evidence>
<keyword evidence="2 3" id="KW-0732">Signal</keyword>
<evidence type="ECO:0000313" key="5">
    <source>
        <dbReference type="EMBL" id="NDY93684.1"/>
    </source>
</evidence>
<accession>A0A7C9TN25</accession>
<dbReference type="AlphaFoldDB" id="A0A7C9TN25"/>